<evidence type="ECO:0000313" key="3">
    <source>
        <dbReference type="Proteomes" id="UP000567246"/>
    </source>
</evidence>
<reference evidence="2 3" key="1">
    <citation type="submission" date="2020-08" db="EMBL/GenBank/DDBJ databases">
        <title>Sequencing the genomes of 1000 actinobacteria strains.</title>
        <authorList>
            <person name="Klenk H.-P."/>
        </authorList>
    </citation>
    <scope>NUCLEOTIDE SEQUENCE [LARGE SCALE GENOMIC DNA]</scope>
    <source>
        <strain evidence="2 3">DSM 17945</strain>
    </source>
</reference>
<feature type="region of interest" description="Disordered" evidence="1">
    <location>
        <begin position="270"/>
        <end position="297"/>
    </location>
</feature>
<dbReference type="RefSeq" id="WP_184173357.1">
    <property type="nucleotide sequence ID" value="NZ_BAABAG010000006.1"/>
</dbReference>
<proteinExistence type="predicted"/>
<sequence>MRERTLAGIAVACAVLTAVLAGLALWVSVVQPRHTVRIEVEEGTPFGISQGTVDAVLAQRPVRSWEPMTLRVTPEHLTFEQSFRGEGLPEGVDVLLSAQTEGWGPQHPDADPEDRPEQDSAGVVIRPRLGLDEDVADRVNLERMYHSGLGAGQGPTAVVNVARAMGEASYGGPARVPALHLGLALPVLAGALVATALWARARRRRADVRRSLDRGRASLARVLLEMEALEVSMAGVAPHALPTGHAQWRAELRRGLEREAKEERTLTAAVEREGGAAPRRTRGTKGAKAATSKKARERGLEAEALGARVAAFEAATRGFEDAVEQLIDSADVLAATPRRTRVLDRVLAPVAEEVLALTGLLRQAPDGAVDPAVRHGLEAAYDDLLAVAQHERLDRAAARRWKDAEKRLAGRAREVTAQLERFPLGQDAGLTEGPDDGDGGLVALRAGLGLSARPAGDLMAQLARARRTAVALVGPLGGGDGTDAGTGAASAWVPGTGRASGAAGDGADPSDPPRTDGPSSRRAVRAAGPAESPHLRRAAWALVAVLAVLVSLPFAQRATDAALPPDPYRLVGSEALRSVSVDGPADGIDVERVAEHVDGTFPRALDVVVAVRAGEAYLTPRATRTDAEDGKGPWSELGVDLDPTATAEGLRRVVAESGALLDPATGELRRDAVVLPVFVFEDGRRVMGRMPLNTVDTAEPWTVAGVVLSSLPHAQGASLAGEVGSAVVRAGQAMQSADREGEAPAPDVEPAVLTTVLTLGFAAALLTLALALESLATTAAGLRGLGSLTSSGRRLQAITRRLEALMLGLDDSRLDAVAVLGRGPAGTAKEAGQRLYERELVAAWREAKALAGTSVVERLRGGMADRLDALEAAASVLEGREADVAERAADVLERARRHPA</sequence>
<gene>
    <name evidence="2" type="ORF">HDA33_002274</name>
</gene>
<feature type="region of interest" description="Disordered" evidence="1">
    <location>
        <begin position="478"/>
        <end position="530"/>
    </location>
</feature>
<evidence type="ECO:0000256" key="1">
    <source>
        <dbReference type="SAM" id="MobiDB-lite"/>
    </source>
</evidence>
<dbReference type="AlphaFoldDB" id="A0A7W9JKR7"/>
<evidence type="ECO:0008006" key="4">
    <source>
        <dbReference type="Google" id="ProtNLM"/>
    </source>
</evidence>
<feature type="region of interest" description="Disordered" evidence="1">
    <location>
        <begin position="101"/>
        <end position="126"/>
    </location>
</feature>
<feature type="compositionally biased region" description="Basic residues" evidence="1">
    <location>
        <begin position="279"/>
        <end position="296"/>
    </location>
</feature>
<name>A0A7W9JKR7_9MICC</name>
<evidence type="ECO:0000313" key="2">
    <source>
        <dbReference type="EMBL" id="MBB5849710.1"/>
    </source>
</evidence>
<accession>A0A7W9JKR7</accession>
<keyword evidence="3" id="KW-1185">Reference proteome</keyword>
<dbReference type="Proteomes" id="UP000567246">
    <property type="component" value="Unassembled WGS sequence"/>
</dbReference>
<feature type="compositionally biased region" description="Low complexity" evidence="1">
    <location>
        <begin position="497"/>
        <end position="509"/>
    </location>
</feature>
<organism evidence="2 3">
    <name type="scientific">Micrococcus endophyticus</name>
    <dbReference type="NCBI Taxonomy" id="455343"/>
    <lineage>
        <taxon>Bacteria</taxon>
        <taxon>Bacillati</taxon>
        <taxon>Actinomycetota</taxon>
        <taxon>Actinomycetes</taxon>
        <taxon>Micrococcales</taxon>
        <taxon>Micrococcaceae</taxon>
        <taxon>Micrococcus</taxon>
    </lineage>
</organism>
<dbReference type="EMBL" id="JACHMW010000001">
    <property type="protein sequence ID" value="MBB5849710.1"/>
    <property type="molecule type" value="Genomic_DNA"/>
</dbReference>
<protein>
    <recommendedName>
        <fullName evidence="4">DUF5129 domain-containing protein</fullName>
    </recommendedName>
</protein>
<comment type="caution">
    <text evidence="2">The sequence shown here is derived from an EMBL/GenBank/DDBJ whole genome shotgun (WGS) entry which is preliminary data.</text>
</comment>
<feature type="compositionally biased region" description="Basic and acidic residues" evidence="1">
    <location>
        <begin position="108"/>
        <end position="118"/>
    </location>
</feature>